<dbReference type="InterPro" id="IPR050980">
    <property type="entry name" value="2C_sensor_his_kinase"/>
</dbReference>
<dbReference type="InterPro" id="IPR036890">
    <property type="entry name" value="HATPase_C_sf"/>
</dbReference>
<keyword evidence="7" id="KW-0808">Transferase</keyword>
<keyword evidence="12 15" id="KW-1133">Transmembrane helix</keyword>
<reference evidence="18" key="1">
    <citation type="submission" date="2013-08" db="EMBL/GenBank/DDBJ databases">
        <authorList>
            <person name="Mendez C."/>
            <person name="Richter M."/>
            <person name="Ferrer M."/>
            <person name="Sanchez J."/>
        </authorList>
    </citation>
    <scope>NUCLEOTIDE SEQUENCE</scope>
</reference>
<keyword evidence="6" id="KW-0597">Phosphoprotein</keyword>
<dbReference type="Pfam" id="PF02518">
    <property type="entry name" value="HATPase_c"/>
    <property type="match status" value="1"/>
</dbReference>
<dbReference type="InterPro" id="IPR004358">
    <property type="entry name" value="Sig_transdc_His_kin-like_C"/>
</dbReference>
<dbReference type="CDD" id="cd00082">
    <property type="entry name" value="HisKA"/>
    <property type="match status" value="1"/>
</dbReference>
<keyword evidence="14 15" id="KW-0472">Membrane</keyword>
<evidence type="ECO:0000256" key="14">
    <source>
        <dbReference type="ARBA" id="ARBA00023136"/>
    </source>
</evidence>
<feature type="domain" description="Histidine kinase" evidence="16">
    <location>
        <begin position="251"/>
        <end position="450"/>
    </location>
</feature>
<dbReference type="InterPro" id="IPR036097">
    <property type="entry name" value="HisK_dim/P_sf"/>
</dbReference>
<accession>T1A922</accession>
<dbReference type="AlphaFoldDB" id="T1A922"/>
<dbReference type="Gene3D" id="1.10.287.130">
    <property type="match status" value="1"/>
</dbReference>
<organism evidence="18">
    <name type="scientific">mine drainage metagenome</name>
    <dbReference type="NCBI Taxonomy" id="410659"/>
    <lineage>
        <taxon>unclassified sequences</taxon>
        <taxon>metagenomes</taxon>
        <taxon>ecological metagenomes</taxon>
    </lineage>
</organism>
<evidence type="ECO:0000259" key="16">
    <source>
        <dbReference type="PROSITE" id="PS50109"/>
    </source>
</evidence>
<dbReference type="InterPro" id="IPR003661">
    <property type="entry name" value="HisK_dim/P_dom"/>
</dbReference>
<evidence type="ECO:0000313" key="18">
    <source>
        <dbReference type="EMBL" id="EQD53517.1"/>
    </source>
</evidence>
<protein>
    <recommendedName>
        <fullName evidence="3">histidine kinase</fullName>
        <ecNumber evidence="3">2.7.13.3</ecNumber>
    </recommendedName>
</protein>
<evidence type="ECO:0000256" key="15">
    <source>
        <dbReference type="SAM" id="Phobius"/>
    </source>
</evidence>
<dbReference type="GO" id="GO:0005886">
    <property type="term" value="C:plasma membrane"/>
    <property type="evidence" value="ECO:0007669"/>
    <property type="project" value="UniProtKB-SubCell"/>
</dbReference>
<dbReference type="SMART" id="SM00387">
    <property type="entry name" value="HATPase_c"/>
    <property type="match status" value="1"/>
</dbReference>
<name>T1A922_9ZZZZ</name>
<gene>
    <name evidence="18" type="ORF">B1B_10206</name>
</gene>
<evidence type="ECO:0000256" key="11">
    <source>
        <dbReference type="ARBA" id="ARBA00022840"/>
    </source>
</evidence>
<evidence type="ECO:0000256" key="4">
    <source>
        <dbReference type="ARBA" id="ARBA00022475"/>
    </source>
</evidence>
<dbReference type="InterPro" id="IPR005467">
    <property type="entry name" value="His_kinase_dom"/>
</dbReference>
<dbReference type="PROSITE" id="PS50109">
    <property type="entry name" value="HIS_KIN"/>
    <property type="match status" value="1"/>
</dbReference>
<dbReference type="PROSITE" id="PS50885">
    <property type="entry name" value="HAMP"/>
    <property type="match status" value="1"/>
</dbReference>
<dbReference type="PRINTS" id="PR00344">
    <property type="entry name" value="BCTRLSENSOR"/>
</dbReference>
<keyword evidence="8 15" id="KW-0812">Transmembrane</keyword>
<comment type="catalytic activity">
    <reaction evidence="1">
        <text>ATP + protein L-histidine = ADP + protein N-phospho-L-histidine.</text>
        <dbReference type="EC" id="2.7.13.3"/>
    </reaction>
</comment>
<dbReference type="EC" id="2.7.13.3" evidence="3"/>
<keyword evidence="5" id="KW-0997">Cell inner membrane</keyword>
<feature type="domain" description="HAMP" evidence="17">
    <location>
        <begin position="191"/>
        <end position="243"/>
    </location>
</feature>
<comment type="subcellular location">
    <subcellularLocation>
        <location evidence="2">Cell inner membrane</location>
        <topology evidence="2">Multi-pass membrane protein</topology>
    </subcellularLocation>
</comment>
<dbReference type="SMART" id="SM00304">
    <property type="entry name" value="HAMP"/>
    <property type="match status" value="1"/>
</dbReference>
<evidence type="ECO:0000256" key="5">
    <source>
        <dbReference type="ARBA" id="ARBA00022519"/>
    </source>
</evidence>
<dbReference type="EMBL" id="AUZY01006708">
    <property type="protein sequence ID" value="EQD53517.1"/>
    <property type="molecule type" value="Genomic_DNA"/>
</dbReference>
<keyword evidence="11" id="KW-0067">ATP-binding</keyword>
<evidence type="ECO:0000256" key="12">
    <source>
        <dbReference type="ARBA" id="ARBA00022989"/>
    </source>
</evidence>
<evidence type="ECO:0000256" key="13">
    <source>
        <dbReference type="ARBA" id="ARBA00023012"/>
    </source>
</evidence>
<dbReference type="Pfam" id="PF00672">
    <property type="entry name" value="HAMP"/>
    <property type="match status" value="1"/>
</dbReference>
<dbReference type="PANTHER" id="PTHR44936">
    <property type="entry name" value="SENSOR PROTEIN CREC"/>
    <property type="match status" value="1"/>
</dbReference>
<dbReference type="PANTHER" id="PTHR44936:SF5">
    <property type="entry name" value="SENSOR HISTIDINE KINASE ENVZ"/>
    <property type="match status" value="1"/>
</dbReference>
<comment type="caution">
    <text evidence="18">The sequence shown here is derived from an EMBL/GenBank/DDBJ whole genome shotgun (WGS) entry which is preliminary data.</text>
</comment>
<evidence type="ECO:0000256" key="2">
    <source>
        <dbReference type="ARBA" id="ARBA00004429"/>
    </source>
</evidence>
<dbReference type="GO" id="GO:0005524">
    <property type="term" value="F:ATP binding"/>
    <property type="evidence" value="ECO:0007669"/>
    <property type="project" value="UniProtKB-KW"/>
</dbReference>
<evidence type="ECO:0000256" key="6">
    <source>
        <dbReference type="ARBA" id="ARBA00022553"/>
    </source>
</evidence>
<dbReference type="Gene3D" id="3.30.565.10">
    <property type="entry name" value="Histidine kinase-like ATPase, C-terminal domain"/>
    <property type="match status" value="1"/>
</dbReference>
<evidence type="ECO:0000256" key="9">
    <source>
        <dbReference type="ARBA" id="ARBA00022741"/>
    </source>
</evidence>
<evidence type="ECO:0000256" key="10">
    <source>
        <dbReference type="ARBA" id="ARBA00022777"/>
    </source>
</evidence>
<dbReference type="SUPFAM" id="SSF55874">
    <property type="entry name" value="ATPase domain of HSP90 chaperone/DNA topoisomerase II/histidine kinase"/>
    <property type="match status" value="1"/>
</dbReference>
<dbReference type="SUPFAM" id="SSF47384">
    <property type="entry name" value="Homodimeric domain of signal transducing histidine kinase"/>
    <property type="match status" value="1"/>
</dbReference>
<feature type="transmembrane region" description="Helical" evidence="15">
    <location>
        <begin position="171"/>
        <end position="190"/>
    </location>
</feature>
<dbReference type="InterPro" id="IPR003594">
    <property type="entry name" value="HATPase_dom"/>
</dbReference>
<reference evidence="18" key="2">
    <citation type="journal article" date="2014" name="ISME J.">
        <title>Microbial stratification in low pH oxic and suboxic macroscopic growths along an acid mine drainage.</title>
        <authorList>
            <person name="Mendez-Garcia C."/>
            <person name="Mesa V."/>
            <person name="Sprenger R.R."/>
            <person name="Richter M."/>
            <person name="Diez M.S."/>
            <person name="Solano J."/>
            <person name="Bargiela R."/>
            <person name="Golyshina O.V."/>
            <person name="Manteca A."/>
            <person name="Ramos J.L."/>
            <person name="Gallego J.R."/>
            <person name="Llorente I."/>
            <person name="Martins Dos Santos V.A."/>
            <person name="Jensen O.N."/>
            <person name="Pelaez A.I."/>
            <person name="Sanchez J."/>
            <person name="Ferrer M."/>
        </authorList>
    </citation>
    <scope>NUCLEOTIDE SEQUENCE</scope>
</reference>
<dbReference type="Pfam" id="PF00512">
    <property type="entry name" value="HisKA"/>
    <property type="match status" value="1"/>
</dbReference>
<dbReference type="CDD" id="cd06225">
    <property type="entry name" value="HAMP"/>
    <property type="match status" value="1"/>
</dbReference>
<evidence type="ECO:0000256" key="3">
    <source>
        <dbReference type="ARBA" id="ARBA00012438"/>
    </source>
</evidence>
<evidence type="ECO:0000256" key="8">
    <source>
        <dbReference type="ARBA" id="ARBA00022692"/>
    </source>
</evidence>
<dbReference type="SMART" id="SM00388">
    <property type="entry name" value="HisKA"/>
    <property type="match status" value="1"/>
</dbReference>
<keyword evidence="13" id="KW-0902">Two-component regulatory system</keyword>
<feature type="transmembrane region" description="Helical" evidence="15">
    <location>
        <begin position="12"/>
        <end position="33"/>
    </location>
</feature>
<dbReference type="CDD" id="cd00075">
    <property type="entry name" value="HATPase"/>
    <property type="match status" value="1"/>
</dbReference>
<dbReference type="InterPro" id="IPR003660">
    <property type="entry name" value="HAMP_dom"/>
</dbReference>
<evidence type="ECO:0000256" key="1">
    <source>
        <dbReference type="ARBA" id="ARBA00000085"/>
    </source>
</evidence>
<keyword evidence="10 18" id="KW-0418">Kinase</keyword>
<keyword evidence="4" id="KW-1003">Cell membrane</keyword>
<sequence length="452" mass="51697">MRLLPQSLFGRLILILLIGLAVAQIVAASLSFYERDQALVYFSDRQLAEHDADLVNLLDRLPVRERTRVAAIRTSPRVRVRLFSHRPITPTDARPQDHRALRFLEILKTFLRHHEITGYLLRDPVPHPNHFLPFDYGYRTRSVFDIRLRNHGWVRFNYLRPLGITEWPYPLIAYLGVLALAILVLVLWAVRLATRPLSALANAAEDLGHNLQREPMPETGPIEVRRAARAFNDMQNRLRQFLDDRTRLLTAISHDLRTPITRMRLRSELLDDPALREKFVRDLDEMTAMTGETLDFLRGLDSAESVQPIDLMALLETIQADLTEQGQTVTIEGSHTRPILGRPSLIRRLCENLTQNALRYGQRAEIEVRSAGRDVEIVIRDHGPGIPIDRLEKVFEPYYRLDPSRSRERGGTGLGLSIARNIAEIHGGRLYLRNHPQGGLEAVVTLPTNGER</sequence>
<keyword evidence="9" id="KW-0547">Nucleotide-binding</keyword>
<evidence type="ECO:0000259" key="17">
    <source>
        <dbReference type="PROSITE" id="PS50885"/>
    </source>
</evidence>
<dbReference type="GO" id="GO:0000155">
    <property type="term" value="F:phosphorelay sensor kinase activity"/>
    <property type="evidence" value="ECO:0007669"/>
    <property type="project" value="InterPro"/>
</dbReference>
<proteinExistence type="predicted"/>
<evidence type="ECO:0000256" key="7">
    <source>
        <dbReference type="ARBA" id="ARBA00022679"/>
    </source>
</evidence>